<sequence length="116" mass="12910">MAKRPYSQAVPDTALLIRQERLAVGMTQEELAERLETSAVTVGRYETGDRQVTVGRLLQIAEVLNIPPARLIRNGDGLSDEERDLIQHLRDNPVHRKILLSTLDTLKETVPQAATG</sequence>
<dbReference type="PROSITE" id="PS50943">
    <property type="entry name" value="HTH_CROC1"/>
    <property type="match status" value="1"/>
</dbReference>
<dbReference type="SMART" id="SM00530">
    <property type="entry name" value="HTH_XRE"/>
    <property type="match status" value="1"/>
</dbReference>
<protein>
    <recommendedName>
        <fullName evidence="1">HTH cro/C1-type domain-containing protein</fullName>
    </recommendedName>
</protein>
<evidence type="ECO:0000313" key="3">
    <source>
        <dbReference type="Proteomes" id="UP000249123"/>
    </source>
</evidence>
<dbReference type="EMBL" id="AWFB01000078">
    <property type="protein sequence ID" value="RAN30658.1"/>
    <property type="molecule type" value="Genomic_DNA"/>
</dbReference>
<dbReference type="Gene3D" id="1.10.260.40">
    <property type="entry name" value="lambda repressor-like DNA-binding domains"/>
    <property type="match status" value="1"/>
</dbReference>
<name>A0A8B2PJP7_9PROT</name>
<dbReference type="GO" id="GO:0003677">
    <property type="term" value="F:DNA binding"/>
    <property type="evidence" value="ECO:0007669"/>
    <property type="project" value="InterPro"/>
</dbReference>
<proteinExistence type="predicted"/>
<comment type="caution">
    <text evidence="2">The sequence shown here is derived from an EMBL/GenBank/DDBJ whole genome shotgun (WGS) entry which is preliminary data.</text>
</comment>
<evidence type="ECO:0000259" key="1">
    <source>
        <dbReference type="PROSITE" id="PS50943"/>
    </source>
</evidence>
<gene>
    <name evidence="2" type="ORF">HY3_05775</name>
</gene>
<accession>A0A8B2PJP7</accession>
<dbReference type="InterPro" id="IPR001387">
    <property type="entry name" value="Cro/C1-type_HTH"/>
</dbReference>
<dbReference type="AlphaFoldDB" id="A0A8B2PJP7"/>
<dbReference type="Proteomes" id="UP000249123">
    <property type="component" value="Unassembled WGS sequence"/>
</dbReference>
<reference evidence="2 3" key="1">
    <citation type="submission" date="2013-04" db="EMBL/GenBank/DDBJ databases">
        <title>Hyphomonas sp. T24B3 Genome Sequencing.</title>
        <authorList>
            <person name="Lai Q."/>
            <person name="Shao Z."/>
        </authorList>
    </citation>
    <scope>NUCLEOTIDE SEQUENCE [LARGE SCALE GENOMIC DNA]</scope>
    <source>
        <strain evidence="2 3">T24B3</strain>
    </source>
</reference>
<evidence type="ECO:0000313" key="2">
    <source>
        <dbReference type="EMBL" id="RAN30658.1"/>
    </source>
</evidence>
<dbReference type="InterPro" id="IPR010982">
    <property type="entry name" value="Lambda_DNA-bd_dom_sf"/>
</dbReference>
<dbReference type="RefSeq" id="WP_158534047.1">
    <property type="nucleotide sequence ID" value="NZ_AWFB01000078.1"/>
</dbReference>
<dbReference type="CDD" id="cd00093">
    <property type="entry name" value="HTH_XRE"/>
    <property type="match status" value="1"/>
</dbReference>
<feature type="domain" description="HTH cro/C1-type" evidence="1">
    <location>
        <begin position="17"/>
        <end position="71"/>
    </location>
</feature>
<dbReference type="Pfam" id="PF01381">
    <property type="entry name" value="HTH_3"/>
    <property type="match status" value="1"/>
</dbReference>
<dbReference type="SUPFAM" id="SSF47413">
    <property type="entry name" value="lambda repressor-like DNA-binding domains"/>
    <property type="match status" value="1"/>
</dbReference>
<organism evidence="2 3">
    <name type="scientific">Hyphomonas pacifica</name>
    <dbReference type="NCBI Taxonomy" id="1280941"/>
    <lineage>
        <taxon>Bacteria</taxon>
        <taxon>Pseudomonadati</taxon>
        <taxon>Pseudomonadota</taxon>
        <taxon>Alphaproteobacteria</taxon>
        <taxon>Hyphomonadales</taxon>
        <taxon>Hyphomonadaceae</taxon>
        <taxon>Hyphomonas</taxon>
    </lineage>
</organism>
<keyword evidence="3" id="KW-1185">Reference proteome</keyword>